<dbReference type="Gene3D" id="3.40.50.10390">
    <property type="entry name" value="Gingipain r, domain 1"/>
    <property type="match status" value="1"/>
</dbReference>
<dbReference type="GO" id="GO:0006508">
    <property type="term" value="P:proteolysis"/>
    <property type="evidence" value="ECO:0007669"/>
    <property type="project" value="InterPro"/>
</dbReference>
<dbReference type="AlphaFoldDB" id="X1U159"/>
<dbReference type="GO" id="GO:0008234">
    <property type="term" value="F:cysteine-type peptidase activity"/>
    <property type="evidence" value="ECO:0007669"/>
    <property type="project" value="InterPro"/>
</dbReference>
<dbReference type="EMBL" id="BARW01021923">
    <property type="protein sequence ID" value="GAI93555.1"/>
    <property type="molecule type" value="Genomic_DNA"/>
</dbReference>
<dbReference type="SUPFAM" id="SSF52129">
    <property type="entry name" value="Caspase-like"/>
    <property type="match status" value="1"/>
</dbReference>
<dbReference type="Pfam" id="PF01364">
    <property type="entry name" value="Peptidase_C25"/>
    <property type="match status" value="1"/>
</dbReference>
<protein>
    <recommendedName>
        <fullName evidence="2">Gingipain domain-containing protein</fullName>
    </recommendedName>
</protein>
<accession>X1U159</accession>
<dbReference type="InterPro" id="IPR029031">
    <property type="entry name" value="Gingipain_N_sf"/>
</dbReference>
<comment type="caution">
    <text evidence="3">The sequence shown here is derived from an EMBL/GenBank/DDBJ whole genome shotgun (WGS) entry which is preliminary data.</text>
</comment>
<reference evidence="3" key="1">
    <citation type="journal article" date="2014" name="Front. Microbiol.">
        <title>High frequency of phylogenetically diverse reductive dehalogenase-homologous genes in deep subseafloor sedimentary metagenomes.</title>
        <authorList>
            <person name="Kawai M."/>
            <person name="Futagami T."/>
            <person name="Toyoda A."/>
            <person name="Takaki Y."/>
            <person name="Nishi S."/>
            <person name="Hori S."/>
            <person name="Arai W."/>
            <person name="Tsubouchi T."/>
            <person name="Morono Y."/>
            <person name="Uchiyama I."/>
            <person name="Ito T."/>
            <person name="Fujiyama A."/>
            <person name="Inagaki F."/>
            <person name="Takami H."/>
        </authorList>
    </citation>
    <scope>NUCLEOTIDE SEQUENCE</scope>
    <source>
        <strain evidence="3">Expedition CK06-06</strain>
    </source>
</reference>
<organism evidence="3">
    <name type="scientific">marine sediment metagenome</name>
    <dbReference type="NCBI Taxonomy" id="412755"/>
    <lineage>
        <taxon>unclassified sequences</taxon>
        <taxon>metagenomes</taxon>
        <taxon>ecological metagenomes</taxon>
    </lineage>
</organism>
<feature type="non-terminal residue" evidence="3">
    <location>
        <position position="144"/>
    </location>
</feature>
<dbReference type="InterPro" id="IPR001769">
    <property type="entry name" value="Gingipain"/>
</dbReference>
<keyword evidence="1" id="KW-0732">Signal</keyword>
<evidence type="ECO:0000256" key="1">
    <source>
        <dbReference type="ARBA" id="ARBA00022729"/>
    </source>
</evidence>
<name>X1U159_9ZZZZ</name>
<evidence type="ECO:0000313" key="3">
    <source>
        <dbReference type="EMBL" id="GAI93555.1"/>
    </source>
</evidence>
<feature type="domain" description="Gingipain" evidence="2">
    <location>
        <begin position="39"/>
        <end position="130"/>
    </location>
</feature>
<dbReference type="InterPro" id="IPR029030">
    <property type="entry name" value="Caspase-like_dom_sf"/>
</dbReference>
<proteinExistence type="predicted"/>
<gene>
    <name evidence="3" type="ORF">S12H4_36732</name>
</gene>
<evidence type="ECO:0000259" key="2">
    <source>
        <dbReference type="Pfam" id="PF01364"/>
    </source>
</evidence>
<sequence length="144" mass="16703">MRYIPAEGRLYVAESADIEITYVEPASCPFPENGEYDLVIIAPPRFSLSLQRLVRHKNNHGVNTILKTTNDIYREYSGVDKPEQIKYFIKDAIEEWDVKYVLLVGGLKSLLWGRARDDVNQGSKDWYVPVRYNNLFDDPEHPLN</sequence>